<dbReference type="Gene3D" id="3.40.50.1980">
    <property type="entry name" value="Nitrogenase molybdenum iron protein domain"/>
    <property type="match status" value="2"/>
</dbReference>
<evidence type="ECO:0000313" key="5">
    <source>
        <dbReference type="EMBL" id="MBI6873894.1"/>
    </source>
</evidence>
<name>A0A934HZ54_9CLOT</name>
<dbReference type="InterPro" id="IPR050902">
    <property type="entry name" value="ABC_Transporter_SBP"/>
</dbReference>
<comment type="similarity">
    <text evidence="1">Belongs to the bacterial solute-binding protein 8 family.</text>
</comment>
<protein>
    <submittedName>
        <fullName evidence="5">ABC transporter substrate-binding protein</fullName>
    </submittedName>
</protein>
<evidence type="ECO:0000313" key="6">
    <source>
        <dbReference type="Proteomes" id="UP000622687"/>
    </source>
</evidence>
<dbReference type="CDD" id="cd01143">
    <property type="entry name" value="YvrC"/>
    <property type="match status" value="1"/>
</dbReference>
<evidence type="ECO:0000256" key="1">
    <source>
        <dbReference type="ARBA" id="ARBA00008814"/>
    </source>
</evidence>
<keyword evidence="2 3" id="KW-0732">Signal</keyword>
<comment type="caution">
    <text evidence="5">The sequence shown here is derived from an EMBL/GenBank/DDBJ whole genome shotgun (WGS) entry which is preliminary data.</text>
</comment>
<accession>A0A934HZ54</accession>
<dbReference type="Pfam" id="PF01497">
    <property type="entry name" value="Peripla_BP_2"/>
    <property type="match status" value="1"/>
</dbReference>
<dbReference type="PANTHER" id="PTHR30535">
    <property type="entry name" value="VITAMIN B12-BINDING PROTEIN"/>
    <property type="match status" value="1"/>
</dbReference>
<dbReference type="PROSITE" id="PS50983">
    <property type="entry name" value="FE_B12_PBP"/>
    <property type="match status" value="1"/>
</dbReference>
<dbReference type="SUPFAM" id="SSF53807">
    <property type="entry name" value="Helical backbone' metal receptor"/>
    <property type="match status" value="1"/>
</dbReference>
<dbReference type="PANTHER" id="PTHR30535:SF34">
    <property type="entry name" value="MOLYBDATE-BINDING PROTEIN MOLA"/>
    <property type="match status" value="1"/>
</dbReference>
<sequence>MSNLKKNCLLLTLFILIFSLVGCNNKDNSLTSKENKEQNEIVSNTTYPLKIKDSFNREVTIEKEPIKIISLAPNITETIYALDKQKLLIGRTDFCTYPKEVSKIQSIGSLMDPNIEKIVELKPDLVIASNPFTKEDLKKLEEVNIKVIVLSGSESFEGTYDIIKNTGKVLNANQKAADIVLGMKQKVKDVQEKVKGKNTPSVYYVVGFGKGGDFTAGKDTFIGKMIEMAGGKNAAADTNGWKYSVEKLIEKNPEILICSNKFDSKEGIKNTEGYKELDAVKKNKLFGIDEDIINRQGPRLADGLEALAKIIHPEAFK</sequence>
<dbReference type="NCBIfam" id="NF038402">
    <property type="entry name" value="TroA_like"/>
    <property type="match status" value="1"/>
</dbReference>
<keyword evidence="6" id="KW-1185">Reference proteome</keyword>
<organism evidence="5 6">
    <name type="scientific">Clostridium aciditolerans</name>
    <dbReference type="NCBI Taxonomy" id="339861"/>
    <lineage>
        <taxon>Bacteria</taxon>
        <taxon>Bacillati</taxon>
        <taxon>Bacillota</taxon>
        <taxon>Clostridia</taxon>
        <taxon>Eubacteriales</taxon>
        <taxon>Clostridiaceae</taxon>
        <taxon>Clostridium</taxon>
    </lineage>
</organism>
<dbReference type="RefSeq" id="WP_211143311.1">
    <property type="nucleotide sequence ID" value="NZ_JAEEGB010000015.1"/>
</dbReference>
<evidence type="ECO:0000256" key="3">
    <source>
        <dbReference type="SAM" id="SignalP"/>
    </source>
</evidence>
<reference evidence="5" key="1">
    <citation type="submission" date="2020-12" db="EMBL/GenBank/DDBJ databases">
        <title>Clostridium thailandense sp. nov., a novel acetogenic bacterium isolated from peat land soil in Thailand.</title>
        <authorList>
            <person name="Chaikitkaew S."/>
            <person name="Birkeland N.K."/>
        </authorList>
    </citation>
    <scope>NUCLEOTIDE SEQUENCE</scope>
    <source>
        <strain evidence="5">DSM 17425</strain>
    </source>
</reference>
<dbReference type="GO" id="GO:0071281">
    <property type="term" value="P:cellular response to iron ion"/>
    <property type="evidence" value="ECO:0007669"/>
    <property type="project" value="TreeGrafter"/>
</dbReference>
<gene>
    <name evidence="5" type="ORF">I6U51_14500</name>
</gene>
<dbReference type="Proteomes" id="UP000622687">
    <property type="component" value="Unassembled WGS sequence"/>
</dbReference>
<dbReference type="AlphaFoldDB" id="A0A934HZ54"/>
<proteinExistence type="inferred from homology"/>
<feature type="domain" description="Fe/B12 periplasmic-binding" evidence="4">
    <location>
        <begin position="67"/>
        <end position="315"/>
    </location>
</feature>
<evidence type="ECO:0000256" key="2">
    <source>
        <dbReference type="ARBA" id="ARBA00022729"/>
    </source>
</evidence>
<dbReference type="PROSITE" id="PS51257">
    <property type="entry name" value="PROKAR_LIPOPROTEIN"/>
    <property type="match status" value="1"/>
</dbReference>
<evidence type="ECO:0000259" key="4">
    <source>
        <dbReference type="PROSITE" id="PS50983"/>
    </source>
</evidence>
<dbReference type="EMBL" id="JAEEGB010000015">
    <property type="protein sequence ID" value="MBI6873894.1"/>
    <property type="molecule type" value="Genomic_DNA"/>
</dbReference>
<feature type="chain" id="PRO_5039600905" evidence="3">
    <location>
        <begin position="24"/>
        <end position="317"/>
    </location>
</feature>
<dbReference type="InterPro" id="IPR002491">
    <property type="entry name" value="ABC_transptr_periplasmic_BD"/>
</dbReference>
<dbReference type="InterPro" id="IPR054828">
    <property type="entry name" value="Vit_B12_bind_prot"/>
</dbReference>
<feature type="signal peptide" evidence="3">
    <location>
        <begin position="1"/>
        <end position="23"/>
    </location>
</feature>